<dbReference type="AlphaFoldDB" id="A0A645B1W0"/>
<comment type="caution">
    <text evidence="1">The sequence shown here is derived from an EMBL/GenBank/DDBJ whole genome shotgun (WGS) entry which is preliminary data.</text>
</comment>
<dbReference type="EMBL" id="VSSQ01015396">
    <property type="protein sequence ID" value="MPM55704.1"/>
    <property type="molecule type" value="Genomic_DNA"/>
</dbReference>
<name>A0A645B1W0_9ZZZZ</name>
<reference evidence="1" key="1">
    <citation type="submission" date="2019-08" db="EMBL/GenBank/DDBJ databases">
        <authorList>
            <person name="Kucharzyk K."/>
            <person name="Murdoch R.W."/>
            <person name="Higgins S."/>
            <person name="Loffler F."/>
        </authorList>
    </citation>
    <scope>NUCLEOTIDE SEQUENCE</scope>
</reference>
<sequence length="151" mass="16505">MCDDHGIGVQNAHRRLCSVVAEKQHFVSGCAEQFSNLIRCCNDVLDHSGVCIYGSGHECATGVIFEHAKEIGAVVADMMQSDIINGVGKFQISVSIIALNQSVVISDNKQVISPENGFKIWKRRIIDCIDLRNNFSVGSIQCIKISCVLSH</sequence>
<accession>A0A645B1W0</accession>
<protein>
    <submittedName>
        <fullName evidence="1">Uncharacterized protein</fullName>
    </submittedName>
</protein>
<gene>
    <name evidence="1" type="ORF">SDC9_102501</name>
</gene>
<proteinExistence type="predicted"/>
<evidence type="ECO:0000313" key="1">
    <source>
        <dbReference type="EMBL" id="MPM55704.1"/>
    </source>
</evidence>
<organism evidence="1">
    <name type="scientific">bioreactor metagenome</name>
    <dbReference type="NCBI Taxonomy" id="1076179"/>
    <lineage>
        <taxon>unclassified sequences</taxon>
        <taxon>metagenomes</taxon>
        <taxon>ecological metagenomes</taxon>
    </lineage>
</organism>